<reference evidence="1" key="1">
    <citation type="submission" date="2021-11" db="EMBL/GenBank/DDBJ databases">
        <title>WGS analysis for carbapenemase-producing Enterobacterales outbreak in a University Hospital, Japan.</title>
        <authorList>
            <person name="Tukada M."/>
            <person name="Miyazaki T."/>
            <person name="Aoki K."/>
            <person name="Yoshizawa S."/>
            <person name="Ishii Y."/>
            <person name="Tateda K."/>
        </authorList>
    </citation>
    <scope>NUCLEOTIDE SEQUENCE</scope>
    <source>
        <strain evidence="1">TUM16652</strain>
    </source>
</reference>
<name>A0ABD0BWC0_ENTCL</name>
<accession>A0ABD0BWC0</accession>
<dbReference type="Proteomes" id="UP001050241">
    <property type="component" value="Unassembled WGS sequence"/>
</dbReference>
<organism evidence="1 2">
    <name type="scientific">Enterobacter cloacae</name>
    <dbReference type="NCBI Taxonomy" id="550"/>
    <lineage>
        <taxon>Bacteria</taxon>
        <taxon>Pseudomonadati</taxon>
        <taxon>Pseudomonadota</taxon>
        <taxon>Gammaproteobacteria</taxon>
        <taxon>Enterobacterales</taxon>
        <taxon>Enterobacteriaceae</taxon>
        <taxon>Enterobacter</taxon>
        <taxon>Enterobacter cloacae complex</taxon>
    </lineage>
</organism>
<proteinExistence type="predicted"/>
<comment type="caution">
    <text evidence="1">The sequence shown here is derived from an EMBL/GenBank/DDBJ whole genome shotgun (WGS) entry which is preliminary data.</text>
</comment>
<evidence type="ECO:0000313" key="2">
    <source>
        <dbReference type="Proteomes" id="UP001050241"/>
    </source>
</evidence>
<dbReference type="EMBL" id="BQFY01000018">
    <property type="protein sequence ID" value="GJJ84278.1"/>
    <property type="molecule type" value="Genomic_DNA"/>
</dbReference>
<gene>
    <name evidence="1" type="ORF">TUM16652_29780</name>
</gene>
<dbReference type="AlphaFoldDB" id="A0ABD0BWC0"/>
<evidence type="ECO:0000313" key="1">
    <source>
        <dbReference type="EMBL" id="GJJ84278.1"/>
    </source>
</evidence>
<sequence length="95" mass="10054">MGGTGFDAGGTALAMRAQITFQRLNAIFHNPNLHCPERARHHTAFAADTAGLLNEPGSRSAVNGPRRADIRAGRIFTLVATHGRGEGCPLNHADP</sequence>
<protein>
    <submittedName>
        <fullName evidence="1">Uncharacterized protein</fullName>
    </submittedName>
</protein>